<comment type="subcellular location">
    <subcellularLocation>
        <location evidence="1">Golgi apparatus membrane</location>
        <topology evidence="1">Single-pass type II membrane protein</topology>
    </subcellularLocation>
</comment>
<organism evidence="7 8">
    <name type="scientific">Ceratodon purpureus</name>
    <name type="common">Fire moss</name>
    <name type="synonym">Dicranum purpureum</name>
    <dbReference type="NCBI Taxonomy" id="3225"/>
    <lineage>
        <taxon>Eukaryota</taxon>
        <taxon>Viridiplantae</taxon>
        <taxon>Streptophyta</taxon>
        <taxon>Embryophyta</taxon>
        <taxon>Bryophyta</taxon>
        <taxon>Bryophytina</taxon>
        <taxon>Bryopsida</taxon>
        <taxon>Dicranidae</taxon>
        <taxon>Pseudoditrichales</taxon>
        <taxon>Ditrichaceae</taxon>
        <taxon>Ceratodon</taxon>
    </lineage>
</organism>
<keyword evidence="8" id="KW-1185">Reference proteome</keyword>
<evidence type="ECO:0000313" key="7">
    <source>
        <dbReference type="EMBL" id="KAG0555531.1"/>
    </source>
</evidence>
<evidence type="ECO:0000256" key="3">
    <source>
        <dbReference type="ARBA" id="ARBA00022968"/>
    </source>
</evidence>
<accession>A0A8T0G8X3</accession>
<dbReference type="InterPro" id="IPR004263">
    <property type="entry name" value="Exostosin"/>
</dbReference>
<evidence type="ECO:0000256" key="5">
    <source>
        <dbReference type="SAM" id="MobiDB-lite"/>
    </source>
</evidence>
<evidence type="ECO:0000256" key="1">
    <source>
        <dbReference type="ARBA" id="ARBA00004323"/>
    </source>
</evidence>
<keyword evidence="3" id="KW-0812">Transmembrane</keyword>
<dbReference type="AlphaFoldDB" id="A0A8T0G8X3"/>
<evidence type="ECO:0000256" key="2">
    <source>
        <dbReference type="ARBA" id="ARBA00010271"/>
    </source>
</evidence>
<comment type="similarity">
    <text evidence="2">Belongs to the glycosyltransferase 47 family.</text>
</comment>
<sequence>MMLQEKQGNAHDQLGSVKEPVQQHHRSVDGEVGTTPGFAKNVAATELQEAAPKLMRASGVVKSGNLLSASTSRLVSCPITSRITFLLGWIFTIFVVFTCEDYTERLANLHNVPVNQDEAGLHANLSSNFLGCEAGLVYVYSIPEAYNQEFVRECATFKKGRDLCMYMENWGMGSRFEFGAEQGGLSTERGPGPWHNTWQFALELYFHERLQRHPCVTDRAELANAFFVPYYAGMDLSRRFTHRLAKDELYMELARWLQGQESWKRRQGRDHFIMLGRIASDFRRPGGDRLWGNELLRQEVFNKMIVLSIERTSGSFRKSASVDKEIAIPYPTYFHDSSNAELQNLIDWIGQTSQRSSLATMAAGQRQASTNRMRHRLMTQCSDDSRCTLLLCVGHEASPSLSEEVDTTLPISTERWVIS</sequence>
<gene>
    <name evidence="7" type="ORF">KC19_12G175800</name>
</gene>
<dbReference type="PANTHER" id="PTHR11062">
    <property type="entry name" value="EXOSTOSIN HEPARAN SULFATE GLYCOSYLTRANSFERASE -RELATED"/>
    <property type="match status" value="1"/>
</dbReference>
<comment type="caution">
    <text evidence="7">The sequence shown here is derived from an EMBL/GenBank/DDBJ whole genome shotgun (WGS) entry which is preliminary data.</text>
</comment>
<reference evidence="7" key="1">
    <citation type="submission" date="2020-06" db="EMBL/GenBank/DDBJ databases">
        <title>WGS assembly of Ceratodon purpureus strain R40.</title>
        <authorList>
            <person name="Carey S.B."/>
            <person name="Jenkins J."/>
            <person name="Shu S."/>
            <person name="Lovell J.T."/>
            <person name="Sreedasyam A."/>
            <person name="Maumus F."/>
            <person name="Tiley G.P."/>
            <person name="Fernandez-Pozo N."/>
            <person name="Barry K."/>
            <person name="Chen C."/>
            <person name="Wang M."/>
            <person name="Lipzen A."/>
            <person name="Daum C."/>
            <person name="Saski C.A."/>
            <person name="Payton A.C."/>
            <person name="Mcbreen J.C."/>
            <person name="Conrad R.E."/>
            <person name="Kollar L.M."/>
            <person name="Olsson S."/>
            <person name="Huttunen S."/>
            <person name="Landis J.B."/>
            <person name="Wickett N.J."/>
            <person name="Johnson M.G."/>
            <person name="Rensing S.A."/>
            <person name="Grimwood J."/>
            <person name="Schmutz J."/>
            <person name="Mcdaniel S.F."/>
        </authorList>
    </citation>
    <scope>NUCLEOTIDE SEQUENCE</scope>
    <source>
        <strain evidence="7">R40</strain>
    </source>
</reference>
<dbReference type="GO" id="GO:0016757">
    <property type="term" value="F:glycosyltransferase activity"/>
    <property type="evidence" value="ECO:0007669"/>
    <property type="project" value="InterPro"/>
</dbReference>
<keyword evidence="4" id="KW-0333">Golgi apparatus</keyword>
<dbReference type="PANTHER" id="PTHR11062:SF282">
    <property type="entry name" value="XYLOGLUCAN GALACTOSYLTRANSFERASE GT11-RELATED"/>
    <property type="match status" value="1"/>
</dbReference>
<dbReference type="EMBL" id="CM026433">
    <property type="protein sequence ID" value="KAG0555531.1"/>
    <property type="molecule type" value="Genomic_DNA"/>
</dbReference>
<dbReference type="Proteomes" id="UP000822688">
    <property type="component" value="Chromosome 12"/>
</dbReference>
<feature type="region of interest" description="Disordered" evidence="5">
    <location>
        <begin position="1"/>
        <end position="35"/>
    </location>
</feature>
<feature type="domain" description="Exostosin GT47" evidence="6">
    <location>
        <begin position="132"/>
        <end position="388"/>
    </location>
</feature>
<evidence type="ECO:0000313" key="8">
    <source>
        <dbReference type="Proteomes" id="UP000822688"/>
    </source>
</evidence>
<dbReference type="InterPro" id="IPR040911">
    <property type="entry name" value="Exostosin_GT47"/>
</dbReference>
<proteinExistence type="inferred from homology"/>
<dbReference type="Pfam" id="PF03016">
    <property type="entry name" value="Exostosin_GT47"/>
    <property type="match status" value="1"/>
</dbReference>
<evidence type="ECO:0000256" key="4">
    <source>
        <dbReference type="ARBA" id="ARBA00023034"/>
    </source>
</evidence>
<name>A0A8T0G8X3_CERPU</name>
<evidence type="ECO:0000259" key="6">
    <source>
        <dbReference type="Pfam" id="PF03016"/>
    </source>
</evidence>
<protein>
    <recommendedName>
        <fullName evidence="6">Exostosin GT47 domain-containing protein</fullName>
    </recommendedName>
</protein>
<dbReference type="GO" id="GO:0000139">
    <property type="term" value="C:Golgi membrane"/>
    <property type="evidence" value="ECO:0007669"/>
    <property type="project" value="UniProtKB-SubCell"/>
</dbReference>
<keyword evidence="3" id="KW-0735">Signal-anchor</keyword>